<keyword evidence="4 5" id="KW-0472">Membrane</keyword>
<proteinExistence type="predicted"/>
<reference evidence="6 7" key="1">
    <citation type="submission" date="2024-07" db="EMBL/GenBank/DDBJ databases">
        <title>Section-level genome sequencing and comparative genomics of Aspergillus sections Usti and Cavernicolus.</title>
        <authorList>
            <consortium name="Lawrence Berkeley National Laboratory"/>
            <person name="Nybo J.L."/>
            <person name="Vesth T.C."/>
            <person name="Theobald S."/>
            <person name="Frisvad J.C."/>
            <person name="Larsen T.O."/>
            <person name="Kjaerboelling I."/>
            <person name="Rothschild-Mancinelli K."/>
            <person name="Lyhne E.K."/>
            <person name="Kogle M.E."/>
            <person name="Barry K."/>
            <person name="Clum A."/>
            <person name="Na H."/>
            <person name="Ledsgaard L."/>
            <person name="Lin J."/>
            <person name="Lipzen A."/>
            <person name="Kuo A."/>
            <person name="Riley R."/>
            <person name="Mondo S."/>
            <person name="Labutti K."/>
            <person name="Haridas S."/>
            <person name="Pangalinan J."/>
            <person name="Salamov A.A."/>
            <person name="Simmons B.A."/>
            <person name="Magnuson J.K."/>
            <person name="Chen J."/>
            <person name="Drula E."/>
            <person name="Henrissat B."/>
            <person name="Wiebenga A."/>
            <person name="Lubbers R.J."/>
            <person name="Gomes A.C."/>
            <person name="Makela M.R."/>
            <person name="Stajich J."/>
            <person name="Grigoriev I.V."/>
            <person name="Mortensen U.H."/>
            <person name="De Vries R.P."/>
            <person name="Baker S.E."/>
            <person name="Andersen M.R."/>
        </authorList>
    </citation>
    <scope>NUCLEOTIDE SEQUENCE [LARGE SCALE GENOMIC DNA]</scope>
    <source>
        <strain evidence="6 7">CBS 123904</strain>
    </source>
</reference>
<dbReference type="PANTHER" id="PTHR31465">
    <property type="entry name" value="PROTEIN RTA1-RELATED"/>
    <property type="match status" value="1"/>
</dbReference>
<comment type="subcellular location">
    <subcellularLocation>
        <location evidence="1">Membrane</location>
        <topology evidence="1">Multi-pass membrane protein</topology>
    </subcellularLocation>
</comment>
<gene>
    <name evidence="6" type="ORF">BJY01DRAFT_253738</name>
</gene>
<sequence>MPKLEPFRGDYYLWEYVPSIAASIIFMFLFLALTVFHSWKAWKTGARFCIPFCIGGFFEIIGYITRASCTYRTARLMPYVIQSVFILLGPVLFAASVYMVLARLIRSVGGEKYSIIRITLVTKTFVAGDIISFLVQGSGAGMMAMDGMANAAKAIVITGLMVQIIVFGVFIVTSVVFEKRMRRAPTNGSYADSAAAAEWKKHLYPLYAVSALIMVRSIFRVAEYAMGQKGYLLSHEWPMYVFDAVLMVGVMGIWAVWHPGTIRQEGSADMNTEQLLSMGGGYQSKA</sequence>
<evidence type="ECO:0000313" key="6">
    <source>
        <dbReference type="EMBL" id="KAL2832763.1"/>
    </source>
</evidence>
<feature type="transmembrane region" description="Helical" evidence="5">
    <location>
        <begin position="203"/>
        <end position="219"/>
    </location>
</feature>
<feature type="transmembrane region" description="Helical" evidence="5">
    <location>
        <begin position="114"/>
        <end position="135"/>
    </location>
</feature>
<evidence type="ECO:0000256" key="5">
    <source>
        <dbReference type="SAM" id="Phobius"/>
    </source>
</evidence>
<feature type="transmembrane region" description="Helical" evidence="5">
    <location>
        <begin position="79"/>
        <end position="102"/>
    </location>
</feature>
<evidence type="ECO:0000256" key="2">
    <source>
        <dbReference type="ARBA" id="ARBA00022692"/>
    </source>
</evidence>
<keyword evidence="7" id="KW-1185">Reference proteome</keyword>
<evidence type="ECO:0000256" key="3">
    <source>
        <dbReference type="ARBA" id="ARBA00022989"/>
    </source>
</evidence>
<feature type="transmembrane region" description="Helical" evidence="5">
    <location>
        <begin position="48"/>
        <end position="67"/>
    </location>
</feature>
<keyword evidence="2 5" id="KW-0812">Transmembrane</keyword>
<dbReference type="Proteomes" id="UP001610446">
    <property type="component" value="Unassembled WGS sequence"/>
</dbReference>
<dbReference type="EMBL" id="JBFXLU010000255">
    <property type="protein sequence ID" value="KAL2832763.1"/>
    <property type="molecule type" value="Genomic_DNA"/>
</dbReference>
<evidence type="ECO:0000256" key="4">
    <source>
        <dbReference type="ARBA" id="ARBA00023136"/>
    </source>
</evidence>
<accession>A0ABR4IYB0</accession>
<feature type="transmembrane region" description="Helical" evidence="5">
    <location>
        <begin position="239"/>
        <end position="257"/>
    </location>
</feature>
<feature type="transmembrane region" description="Helical" evidence="5">
    <location>
        <begin position="155"/>
        <end position="177"/>
    </location>
</feature>
<feature type="transmembrane region" description="Helical" evidence="5">
    <location>
        <begin position="16"/>
        <end position="36"/>
    </location>
</feature>
<dbReference type="Pfam" id="PF04479">
    <property type="entry name" value="RTA1"/>
    <property type="match status" value="1"/>
</dbReference>
<keyword evidence="3 5" id="KW-1133">Transmembrane helix</keyword>
<dbReference type="PANTHER" id="PTHR31465:SF27">
    <property type="entry name" value="DOMAIN PROTEIN, PUTATIVE (AFU_ORTHOLOGUE AFUA_3G01030)-RELATED"/>
    <property type="match status" value="1"/>
</dbReference>
<name>A0ABR4IYB0_9EURO</name>
<organism evidence="6 7">
    <name type="scientific">Aspergillus pseudoustus</name>
    <dbReference type="NCBI Taxonomy" id="1810923"/>
    <lineage>
        <taxon>Eukaryota</taxon>
        <taxon>Fungi</taxon>
        <taxon>Dikarya</taxon>
        <taxon>Ascomycota</taxon>
        <taxon>Pezizomycotina</taxon>
        <taxon>Eurotiomycetes</taxon>
        <taxon>Eurotiomycetidae</taxon>
        <taxon>Eurotiales</taxon>
        <taxon>Aspergillaceae</taxon>
        <taxon>Aspergillus</taxon>
        <taxon>Aspergillus subgen. Nidulantes</taxon>
    </lineage>
</organism>
<dbReference type="InterPro" id="IPR007568">
    <property type="entry name" value="RTA1"/>
</dbReference>
<evidence type="ECO:0000256" key="1">
    <source>
        <dbReference type="ARBA" id="ARBA00004141"/>
    </source>
</evidence>
<evidence type="ECO:0000313" key="7">
    <source>
        <dbReference type="Proteomes" id="UP001610446"/>
    </source>
</evidence>
<comment type="caution">
    <text evidence="6">The sequence shown here is derived from an EMBL/GenBank/DDBJ whole genome shotgun (WGS) entry which is preliminary data.</text>
</comment>
<protein>
    <submittedName>
        <fullName evidence="6">RTA1-domain-containing protein</fullName>
    </submittedName>
</protein>